<keyword evidence="9" id="KW-0472">Membrane</keyword>
<keyword evidence="7" id="KW-0344">Guanine-nucleotide releasing factor</keyword>
<reference evidence="12 13" key="1">
    <citation type="submission" date="2019-08" db="EMBL/GenBank/DDBJ databases">
        <authorList>
            <person name="Alioto T."/>
            <person name="Alioto T."/>
            <person name="Gomez Garrido J."/>
        </authorList>
    </citation>
    <scope>NUCLEOTIDE SEQUENCE [LARGE SCALE GENOMIC DNA]</scope>
</reference>
<dbReference type="GO" id="GO:0005886">
    <property type="term" value="C:plasma membrane"/>
    <property type="evidence" value="ECO:0007669"/>
    <property type="project" value="UniProtKB-SubCell"/>
</dbReference>
<dbReference type="InterPro" id="IPR039980">
    <property type="entry name" value="MADD"/>
</dbReference>
<dbReference type="Pfam" id="PF25328">
    <property type="entry name" value="PH_MADD"/>
    <property type="match status" value="1"/>
</dbReference>
<dbReference type="InterPro" id="IPR037516">
    <property type="entry name" value="Tripartite_DENN"/>
</dbReference>
<dbReference type="InterPro" id="IPR057469">
    <property type="entry name" value="PH_MADD"/>
</dbReference>
<keyword evidence="8" id="KW-0053">Apoptosis</keyword>
<dbReference type="OrthoDB" id="6282239at2759"/>
<dbReference type="SMART" id="SM00800">
    <property type="entry name" value="uDENN"/>
    <property type="match status" value="1"/>
</dbReference>
<evidence type="ECO:0000313" key="13">
    <source>
        <dbReference type="Proteomes" id="UP000325440"/>
    </source>
</evidence>
<dbReference type="InterPro" id="IPR001194">
    <property type="entry name" value="cDENN_dom"/>
</dbReference>
<evidence type="ECO:0000256" key="1">
    <source>
        <dbReference type="ARBA" id="ARBA00004236"/>
    </source>
</evidence>
<dbReference type="Pfam" id="PF03456">
    <property type="entry name" value="uDENN"/>
    <property type="match status" value="1"/>
</dbReference>
<dbReference type="GO" id="GO:0005085">
    <property type="term" value="F:guanyl-nucleotide exchange factor activity"/>
    <property type="evidence" value="ECO:0007669"/>
    <property type="project" value="UniProtKB-KW"/>
</dbReference>
<dbReference type="Gene3D" id="3.30.450.200">
    <property type="match status" value="1"/>
</dbReference>
<comment type="subcellular location">
    <subcellularLocation>
        <location evidence="1">Cell membrane</location>
    </subcellularLocation>
    <subcellularLocation>
        <location evidence="2">Cytoplasm</location>
    </subcellularLocation>
</comment>
<dbReference type="InterPro" id="IPR005112">
    <property type="entry name" value="dDENN_dom"/>
</dbReference>
<feature type="domain" description="UDENN" evidence="11">
    <location>
        <begin position="47"/>
        <end position="630"/>
    </location>
</feature>
<dbReference type="GO" id="GO:0006915">
    <property type="term" value="P:apoptotic process"/>
    <property type="evidence" value="ECO:0007669"/>
    <property type="project" value="UniProtKB-KW"/>
</dbReference>
<organism evidence="12 13">
    <name type="scientific">Cinara cedri</name>
    <dbReference type="NCBI Taxonomy" id="506608"/>
    <lineage>
        <taxon>Eukaryota</taxon>
        <taxon>Metazoa</taxon>
        <taxon>Ecdysozoa</taxon>
        <taxon>Arthropoda</taxon>
        <taxon>Hexapoda</taxon>
        <taxon>Insecta</taxon>
        <taxon>Pterygota</taxon>
        <taxon>Neoptera</taxon>
        <taxon>Paraneoptera</taxon>
        <taxon>Hemiptera</taxon>
        <taxon>Sternorrhyncha</taxon>
        <taxon>Aphidomorpha</taxon>
        <taxon>Aphidoidea</taxon>
        <taxon>Aphididae</taxon>
        <taxon>Lachninae</taxon>
        <taxon>Cinara</taxon>
    </lineage>
</organism>
<dbReference type="Gene3D" id="3.40.50.11500">
    <property type="match status" value="1"/>
</dbReference>
<dbReference type="PANTHER" id="PTHR13008:SF7">
    <property type="entry name" value="MAP KINASE-ACTIVATING DEATH DOMAIN PROTEIN"/>
    <property type="match status" value="1"/>
</dbReference>
<proteinExistence type="inferred from homology"/>
<dbReference type="GO" id="GO:0005829">
    <property type="term" value="C:cytosol"/>
    <property type="evidence" value="ECO:0007669"/>
    <property type="project" value="TreeGrafter"/>
</dbReference>
<dbReference type="Pfam" id="PF23629">
    <property type="entry name" value="Death_MADD"/>
    <property type="match status" value="1"/>
</dbReference>
<evidence type="ECO:0000313" key="12">
    <source>
        <dbReference type="EMBL" id="VVC41069.1"/>
    </source>
</evidence>
<dbReference type="PROSITE" id="PS50211">
    <property type="entry name" value="DENN"/>
    <property type="match status" value="1"/>
</dbReference>
<evidence type="ECO:0000256" key="2">
    <source>
        <dbReference type="ARBA" id="ARBA00004496"/>
    </source>
</evidence>
<feature type="compositionally biased region" description="Low complexity" evidence="10">
    <location>
        <begin position="680"/>
        <end position="690"/>
    </location>
</feature>
<dbReference type="Proteomes" id="UP000325440">
    <property type="component" value="Unassembled WGS sequence"/>
</dbReference>
<dbReference type="SMART" id="SM00801">
    <property type="entry name" value="dDENN"/>
    <property type="match status" value="1"/>
</dbReference>
<name>A0A5E4NBA2_9HEMI</name>
<evidence type="ECO:0000256" key="8">
    <source>
        <dbReference type="ARBA" id="ARBA00022703"/>
    </source>
</evidence>
<feature type="region of interest" description="Disordered" evidence="10">
    <location>
        <begin position="1300"/>
        <end position="1319"/>
    </location>
</feature>
<feature type="region of interest" description="Disordered" evidence="10">
    <location>
        <begin position="677"/>
        <end position="709"/>
    </location>
</feature>
<comment type="similarity">
    <text evidence="3">Belongs to the MADD family.</text>
</comment>
<evidence type="ECO:0000256" key="7">
    <source>
        <dbReference type="ARBA" id="ARBA00022658"/>
    </source>
</evidence>
<feature type="region of interest" description="Disordered" evidence="10">
    <location>
        <begin position="748"/>
        <end position="787"/>
    </location>
</feature>
<dbReference type="PANTHER" id="PTHR13008">
    <property type="entry name" value="MAP-KINASE ACTIVATING DEATH DOMAIN PROTEIN MADD /DENN/AEX-3 C.ELEGANS"/>
    <property type="match status" value="1"/>
</dbReference>
<dbReference type="EMBL" id="CABPRJ010001911">
    <property type="protein sequence ID" value="VVC41069.1"/>
    <property type="molecule type" value="Genomic_DNA"/>
</dbReference>
<keyword evidence="13" id="KW-1185">Reference proteome</keyword>
<evidence type="ECO:0000259" key="11">
    <source>
        <dbReference type="PROSITE" id="PS50211"/>
    </source>
</evidence>
<dbReference type="Pfam" id="PF02141">
    <property type="entry name" value="DENN"/>
    <property type="match status" value="1"/>
</dbReference>
<dbReference type="InterPro" id="IPR043153">
    <property type="entry name" value="DENN_C"/>
</dbReference>
<dbReference type="InterPro" id="IPR056574">
    <property type="entry name" value="Death_MADD"/>
</dbReference>
<protein>
    <recommendedName>
        <fullName evidence="4">MAP kinase-activating death domain protein</fullName>
    </recommendedName>
</protein>
<dbReference type="GO" id="GO:0042981">
    <property type="term" value="P:regulation of apoptotic process"/>
    <property type="evidence" value="ECO:0007669"/>
    <property type="project" value="TreeGrafter"/>
</dbReference>
<evidence type="ECO:0000256" key="9">
    <source>
        <dbReference type="ARBA" id="ARBA00023136"/>
    </source>
</evidence>
<keyword evidence="5" id="KW-1003">Cell membrane</keyword>
<evidence type="ECO:0000256" key="10">
    <source>
        <dbReference type="SAM" id="MobiDB-lite"/>
    </source>
</evidence>
<evidence type="ECO:0000256" key="3">
    <source>
        <dbReference type="ARBA" id="ARBA00005978"/>
    </source>
</evidence>
<feature type="compositionally biased region" description="Low complexity" evidence="10">
    <location>
        <begin position="766"/>
        <end position="787"/>
    </location>
</feature>
<evidence type="ECO:0000256" key="4">
    <source>
        <dbReference type="ARBA" id="ARBA00017868"/>
    </source>
</evidence>
<dbReference type="SMART" id="SM00799">
    <property type="entry name" value="DENN"/>
    <property type="match status" value="1"/>
</dbReference>
<dbReference type="GO" id="GO:0032483">
    <property type="term" value="P:regulation of Rab protein signal transduction"/>
    <property type="evidence" value="ECO:0007669"/>
    <property type="project" value="TreeGrafter"/>
</dbReference>
<gene>
    <name evidence="12" type="ORF">CINCED_3A012715</name>
</gene>
<evidence type="ECO:0000256" key="5">
    <source>
        <dbReference type="ARBA" id="ARBA00022475"/>
    </source>
</evidence>
<evidence type="ECO:0000256" key="6">
    <source>
        <dbReference type="ARBA" id="ARBA00022490"/>
    </source>
</evidence>
<keyword evidence="6" id="KW-0963">Cytoplasm</keyword>
<feature type="compositionally biased region" description="Acidic residues" evidence="10">
    <location>
        <begin position="691"/>
        <end position="703"/>
    </location>
</feature>
<sequence>MSESQYFCPRLIDYLAIVGAQPSSSKKKSLYELQNNSTNNEGVRSGISSTTESCNTEDNLYIQTPELLRRYPASDHKDFLLPETMSYFCQPEGCVSFKRSRSESNKVTSFVFTLTDKDTTRTRYGVCVNFYRRVDQYYLNTLKKSDTDDGEHSVNDHKKHPSMFLKCHSTTSYSQSMSQEYTVDQPNDDNMVAINAPTQPESEDLYTLTSLCLLSHHPLFSNFRTCLFYLKNIIDSCNKKINRSKKGRLKDKECIWSLLTGLLTQESSPRIIQYIKEIEIWILRLLSAPVPVPGRTKLEVYIFSQNDQQQPLTFALPDHTRFSLVDFPLHLPLELLGVDMCLQVLTIILLEFKVVFQSKDYNALSMSVMALVALMYPLQYMFTVIPLLPTSLPKSEMLFESPVPYVVGVPSSFFSTKRDFRFPKDVWIIDLDSNKITPPIVITREDAIPQLPKSESITLKNNLKSALNGLSRININNKSANYLSYNEVMTATRPSSAELPNTKEVFKRNIENPRPASSGDINININTNYGNDTRKQPSTVQNTAYSSVDIDSVDIAIRVAMVRFFLSSDVLANLTEHSRTLRLYPRPVVFFQINSFLKSRPNPSVFTCQLSRTQAVDYFAEWALTPNNVVFQRIQTGVNDPFMIGDKLKWFFNTVDSVVFVVWRENCSIQNILSSNRRPSSTFATTSNSSDDSDMSSSDDEQPPLDYNDDFKAYATDEQTAVTTENERLNIGPIIQGVHCVYEPPTALQIPMTSDDSPDDDGTVESIGSKSIGSSPSSSHSDMSSPMFKPESLIDIVRCSHLQQPPSQVTATSTGHRLLLSRQNTGGSDSALNHVVLAQRPNNSCYRPASHTPTTSEFYKTLPMTAEKKQSVVLSPPSSRKESLSSIHQQLTRQSSQNSSILEHFATQAKELVRETARQSSQEGAGGILAHVADKLTTQAKKAAGEASKSVHEVSKSAIEASKTAAGVSRNTFDDLTYVGKSTIGDLTKSAKQVASKKGFKSIGLLTESMSMSQQQLSFDDEVTEAINPSTNPISAGSLSDIRKTSVSSVGTGGTKEFFSSITNDINGLATQTTSMFNDLFGGNKQLKNNKSSLTLPVTKTKERTSSGNIPTKAGRNDLVEKSNLIRHSNPRKLSETTKVPNKKIIKPNSHVDNETFIKDVIKQILDGEGIGWLKLSRFKKLMEEEGYRNLVVSKLNRTLDNKISPSDHIDDVCISRPVWKGMLKALLAIIHGLEVSFTNQCGGGLASAFQVLEIAHTHFWTKDTAMGGFESQISSPYDSRENVQSPILSPSIAGSPISSVYQESRKSSQTSTSGLSECKTSGVGKFVHDFPLVDDSENPTTNISSNEVFSDLMSIKNKEQISTNPFLDNEGEIASTNPIVVSDESSCNSSSVLVNNPSFFVKRMASNNNRNNTSFFRSAVSDSELDNTGVTNKNRTQSIWSSKSSLSAGYRYNGSNLLNTASGSPSPDSERTYLYESILGKERSPIWNQLKFWEDVFIDAVSQERDMIGMDQGPVEMMERYKNLNQSERKRLEYDEDKLLSIMIYNLIAFMIMVNVPKESVMKIVRTMVGKSRVTNCYANEITSLMTQLPNLKGNGIYLKPSNSRQAHRQSFAVHCGDSTGELLFLEVRDDGLVLRSVSGIIVSRWWYERIVNMTYSPRSKIFCLWRTANGGQLQLNKYYTKKCKDLYTRIKHSMEKAAERGQGIIPGVELGGEFPVKDMATGEGGILQVCMEGVGLLFADSKDFEFFVRLNHVRKCFTVQKKIFVLEEYNPKLKHIIQRQYESPMAGQICYAVLCVFSYIAAGHKQRTATIGQTIKDKALRQQLSATSTE</sequence>
<accession>A0A5E4NBA2</accession>
<dbReference type="InterPro" id="IPR005113">
    <property type="entry name" value="uDENN_dom"/>
</dbReference>